<dbReference type="GO" id="GO:0006355">
    <property type="term" value="P:regulation of DNA-templated transcription"/>
    <property type="evidence" value="ECO:0007669"/>
    <property type="project" value="InterPro"/>
</dbReference>
<sequence length="169" mass="18815">MKNSGKAWLWLVLVVQAVCAAFFVIDGLFDWTGMPEPLGFRDLHAFEMVLSLALLAGITATAMQIRAQDQREVRMQRQLDMASGAFEQLIQDHFDQWQLSKAEREVAMLALKGLSVADIAALRQTKDGTIKAQCAAVYRKAGVSGRMQLLSYFVEELIAEPVLDKPSQI</sequence>
<dbReference type="Proteomes" id="UP000244898">
    <property type="component" value="Unassembled WGS sequence"/>
</dbReference>
<dbReference type="Pfam" id="PF00196">
    <property type="entry name" value="GerE"/>
    <property type="match status" value="1"/>
</dbReference>
<evidence type="ECO:0000313" key="3">
    <source>
        <dbReference type="EMBL" id="SPJ26629.1"/>
    </source>
</evidence>
<organism evidence="3 4">
    <name type="scientific">Falsiruegeria mediterranea M17</name>
    <dbReference type="NCBI Taxonomy" id="1200281"/>
    <lineage>
        <taxon>Bacteria</taxon>
        <taxon>Pseudomonadati</taxon>
        <taxon>Pseudomonadota</taxon>
        <taxon>Alphaproteobacteria</taxon>
        <taxon>Rhodobacterales</taxon>
        <taxon>Roseobacteraceae</taxon>
        <taxon>Falsiruegeria</taxon>
    </lineage>
</organism>
<dbReference type="AlphaFoldDB" id="A0A2R8C2I2"/>
<keyword evidence="1" id="KW-1133">Transmembrane helix</keyword>
<dbReference type="SMART" id="SM00421">
    <property type="entry name" value="HTH_LUXR"/>
    <property type="match status" value="1"/>
</dbReference>
<dbReference type="SUPFAM" id="SSF46894">
    <property type="entry name" value="C-terminal effector domain of the bipartite response regulators"/>
    <property type="match status" value="1"/>
</dbReference>
<dbReference type="GO" id="GO:0003677">
    <property type="term" value="F:DNA binding"/>
    <property type="evidence" value="ECO:0007669"/>
    <property type="project" value="InterPro"/>
</dbReference>
<evidence type="ECO:0000313" key="4">
    <source>
        <dbReference type="Proteomes" id="UP000244898"/>
    </source>
</evidence>
<keyword evidence="1" id="KW-0812">Transmembrane</keyword>
<reference evidence="4" key="1">
    <citation type="submission" date="2018-03" db="EMBL/GenBank/DDBJ databases">
        <authorList>
            <person name="Rodrigo-Torres L."/>
            <person name="Arahal R. D."/>
            <person name="Lucena T."/>
        </authorList>
    </citation>
    <scope>NUCLEOTIDE SEQUENCE [LARGE SCALE GENOMIC DNA]</scope>
    <source>
        <strain evidence="4">CECT 7615</strain>
    </source>
</reference>
<dbReference type="InterPro" id="IPR036388">
    <property type="entry name" value="WH-like_DNA-bd_sf"/>
</dbReference>
<keyword evidence="1" id="KW-0472">Membrane</keyword>
<dbReference type="EMBL" id="ONZG01000001">
    <property type="protein sequence ID" value="SPJ26629.1"/>
    <property type="molecule type" value="Genomic_DNA"/>
</dbReference>
<dbReference type="InterPro" id="IPR016032">
    <property type="entry name" value="Sig_transdc_resp-reg_C-effctor"/>
</dbReference>
<dbReference type="OrthoDB" id="8277135at2"/>
<evidence type="ECO:0000256" key="1">
    <source>
        <dbReference type="SAM" id="Phobius"/>
    </source>
</evidence>
<feature type="domain" description="HTH luxR-type" evidence="2">
    <location>
        <begin position="96"/>
        <end position="153"/>
    </location>
</feature>
<name>A0A2R8C2I2_9RHOB</name>
<protein>
    <recommendedName>
        <fullName evidence="2">HTH luxR-type domain-containing protein</fullName>
    </recommendedName>
</protein>
<accession>A0A2R8C2I2</accession>
<evidence type="ECO:0000259" key="2">
    <source>
        <dbReference type="SMART" id="SM00421"/>
    </source>
</evidence>
<dbReference type="InterPro" id="IPR000792">
    <property type="entry name" value="Tscrpt_reg_LuxR_C"/>
</dbReference>
<feature type="transmembrane region" description="Helical" evidence="1">
    <location>
        <begin position="45"/>
        <end position="65"/>
    </location>
</feature>
<keyword evidence="4" id="KW-1185">Reference proteome</keyword>
<dbReference type="Gene3D" id="1.10.10.10">
    <property type="entry name" value="Winged helix-like DNA-binding domain superfamily/Winged helix DNA-binding domain"/>
    <property type="match status" value="1"/>
</dbReference>
<dbReference type="RefSeq" id="WP_108784955.1">
    <property type="nucleotide sequence ID" value="NZ_ONZG01000001.1"/>
</dbReference>
<feature type="transmembrane region" description="Helical" evidence="1">
    <location>
        <begin position="7"/>
        <end position="25"/>
    </location>
</feature>
<gene>
    <name evidence="3" type="ORF">TRM7615_00097</name>
</gene>
<proteinExistence type="predicted"/>